<dbReference type="OrthoDB" id="9803668at2"/>
<feature type="domain" description="DDH" evidence="1">
    <location>
        <begin position="17"/>
        <end position="153"/>
    </location>
</feature>
<dbReference type="Gene3D" id="3.90.1640.10">
    <property type="entry name" value="inorganic pyrophosphatase (n-terminal core)"/>
    <property type="match status" value="1"/>
</dbReference>
<dbReference type="EMBL" id="WSRS01000003">
    <property type="protein sequence ID" value="MVX58219.1"/>
    <property type="molecule type" value="Genomic_DNA"/>
</dbReference>
<dbReference type="PANTHER" id="PTHR47618:SF1">
    <property type="entry name" value="BIFUNCTIONAL OLIGORIBONUCLEASE AND PAP PHOSPHATASE NRNA"/>
    <property type="match status" value="1"/>
</dbReference>
<dbReference type="Gene3D" id="3.10.310.30">
    <property type="match status" value="1"/>
</dbReference>
<dbReference type="AlphaFoldDB" id="A0A7X3G8L3"/>
<dbReference type="InterPro" id="IPR003156">
    <property type="entry name" value="DHHA1_dom"/>
</dbReference>
<dbReference type="Proteomes" id="UP000461595">
    <property type="component" value="Unassembled WGS sequence"/>
</dbReference>
<dbReference type="PANTHER" id="PTHR47618">
    <property type="entry name" value="BIFUNCTIONAL OLIGORIBONUCLEASE AND PAP PHOSPHATASE NRNA"/>
    <property type="match status" value="1"/>
</dbReference>
<evidence type="ECO:0000259" key="2">
    <source>
        <dbReference type="Pfam" id="PF02272"/>
    </source>
</evidence>
<dbReference type="InterPro" id="IPR001667">
    <property type="entry name" value="DDH_dom"/>
</dbReference>
<proteinExistence type="predicted"/>
<dbReference type="Pfam" id="PF02272">
    <property type="entry name" value="DHHA1"/>
    <property type="match status" value="1"/>
</dbReference>
<organism evidence="3 4">
    <name type="scientific">Streptococcus danieliae</name>
    <dbReference type="NCBI Taxonomy" id="747656"/>
    <lineage>
        <taxon>Bacteria</taxon>
        <taxon>Bacillati</taxon>
        <taxon>Bacillota</taxon>
        <taxon>Bacilli</taxon>
        <taxon>Lactobacillales</taxon>
        <taxon>Streptococcaceae</taxon>
        <taxon>Streptococcus</taxon>
    </lineage>
</organism>
<dbReference type="InterPro" id="IPR051319">
    <property type="entry name" value="Oligoribo/pAp-PDE_c-di-AMP_PDE"/>
</dbReference>
<dbReference type="InterPro" id="IPR038763">
    <property type="entry name" value="DHH_sf"/>
</dbReference>
<reference evidence="3 4" key="1">
    <citation type="submission" date="2019-12" db="EMBL/GenBank/DDBJ databases">
        <title>Microbes associate with the intestines of laboratory mice.</title>
        <authorList>
            <person name="Navarre W."/>
            <person name="Wong E."/>
        </authorList>
    </citation>
    <scope>NUCLEOTIDE SEQUENCE [LARGE SCALE GENOMIC DNA]</scope>
    <source>
        <strain evidence="3 4">NM51_B2-22</strain>
    </source>
</reference>
<dbReference type="SUPFAM" id="SSF64182">
    <property type="entry name" value="DHH phosphoesterases"/>
    <property type="match status" value="1"/>
</dbReference>
<protein>
    <submittedName>
        <fullName evidence="3">Bifunctional oligoribonuclease/PAP phosphatase NrnA</fullName>
    </submittedName>
</protein>
<name>A0A7X3G8L3_9STRE</name>
<sequence>MEAIVEKILEKITQYEKIIIHRHIRPDLDAIGSQVGLQNLLLLNYPEKKILVTGYDEPNLHWLAGMNYVADEDYQDALVIVCDTANRERIDDQRYQNGKELIKIDHHPDDAPYGDISWVDPQASSTSEMITRFSREAKLLMDVQTARLLYAGIVGDTGRFLFPSTSSLTFEMAAYLRQFSIDFSDLSRQMDTISLEIAKLQGYVYDNLEIDENGAARVTIRQDLLKQLKLKETDTSTVVGAPGRIKDVQSWGVFVEQEDGGYRVRLRSKRIPINDIAKQHDGGGHPLASGANSANLAENDQIYSEIQDLLKKSQK</sequence>
<comment type="caution">
    <text evidence="3">The sequence shown here is derived from an EMBL/GenBank/DDBJ whole genome shotgun (WGS) entry which is preliminary data.</text>
</comment>
<dbReference type="RefSeq" id="WP_160332051.1">
    <property type="nucleotide sequence ID" value="NZ_WSRS01000003.1"/>
</dbReference>
<feature type="domain" description="DHHA1" evidence="2">
    <location>
        <begin position="230"/>
        <end position="312"/>
    </location>
</feature>
<gene>
    <name evidence="3" type="ORF">E5983_00830</name>
</gene>
<evidence type="ECO:0000313" key="4">
    <source>
        <dbReference type="Proteomes" id="UP000461595"/>
    </source>
</evidence>
<dbReference type="GO" id="GO:0003676">
    <property type="term" value="F:nucleic acid binding"/>
    <property type="evidence" value="ECO:0007669"/>
    <property type="project" value="InterPro"/>
</dbReference>
<evidence type="ECO:0000259" key="1">
    <source>
        <dbReference type="Pfam" id="PF01368"/>
    </source>
</evidence>
<evidence type="ECO:0000313" key="3">
    <source>
        <dbReference type="EMBL" id="MVX58219.1"/>
    </source>
</evidence>
<dbReference type="Pfam" id="PF01368">
    <property type="entry name" value="DHH"/>
    <property type="match status" value="1"/>
</dbReference>
<accession>A0A7X3G8L3</accession>